<evidence type="ECO:0000313" key="3">
    <source>
        <dbReference type="Proteomes" id="UP000250671"/>
    </source>
</evidence>
<dbReference type="EMBL" id="UCZA01000005">
    <property type="protein sequence ID" value="SQP80955.1"/>
    <property type="molecule type" value="Genomic_DNA"/>
</dbReference>
<dbReference type="Gene3D" id="1.10.510.10">
    <property type="entry name" value="Transferase(Phosphotransferase) domain 1"/>
    <property type="match status" value="1"/>
</dbReference>
<evidence type="ECO:0000313" key="4">
    <source>
        <dbReference type="Proteomes" id="UP000475070"/>
    </source>
</evidence>
<gene>
    <name evidence="1" type="primary">rfaY</name>
    <name evidence="1" type="ORF">GUC01_19085</name>
    <name evidence="2" type="ORF">SAMEA3752557_01135</name>
</gene>
<evidence type="ECO:0000313" key="2">
    <source>
        <dbReference type="EMBL" id="SQP80955.1"/>
    </source>
</evidence>
<dbReference type="EC" id="2.7.1.-" evidence="1 2"/>
<keyword evidence="1" id="KW-0808">Transferase</keyword>
<reference evidence="1 4" key="2">
    <citation type="journal article" date="2019" name="Nat. Med.">
        <title>A library of human gut bacterial isolates paired with longitudinal multiomics data enables mechanistic microbiome research.</title>
        <authorList>
            <person name="Poyet M."/>
            <person name="Groussin M."/>
            <person name="Gibbons S.M."/>
            <person name="Avila-Pacheco J."/>
            <person name="Jiang X."/>
            <person name="Kearney S.M."/>
            <person name="Perrotta A.R."/>
            <person name="Berdy B."/>
            <person name="Zhao S."/>
            <person name="Lieberman T.D."/>
            <person name="Swanson P.K."/>
            <person name="Smith M."/>
            <person name="Roesemann S."/>
            <person name="Alexander J.E."/>
            <person name="Rich S.A."/>
            <person name="Livny J."/>
            <person name="Vlamakis H."/>
            <person name="Clish C."/>
            <person name="Bullock K."/>
            <person name="Deik A."/>
            <person name="Scott J."/>
            <person name="Pierce K.A."/>
            <person name="Xavier R.J."/>
            <person name="Alm E.J."/>
        </authorList>
    </citation>
    <scope>NUCLEOTIDE SEQUENCE [LARGE SCALE GENOMIC DNA]</scope>
    <source>
        <strain evidence="1 4">BIOML-A112</strain>
    </source>
</reference>
<name>A0A0C2AQM0_ECOLX</name>
<dbReference type="AlphaFoldDB" id="A0A0C2AQM0"/>
<dbReference type="Proteomes" id="UP000250671">
    <property type="component" value="Unassembled WGS sequence"/>
</dbReference>
<dbReference type="NCBIfam" id="NF007684">
    <property type="entry name" value="PRK10359.1"/>
    <property type="match status" value="1"/>
</dbReference>
<proteinExistence type="predicted"/>
<protein>
    <submittedName>
        <fullName evidence="2">Lipopolysaccharide core biosynthesis protein</fullName>
        <ecNumber evidence="1 2">2.7.1.-</ecNumber>
    </submittedName>
    <submittedName>
        <fullName evidence="1">Lipopolysaccharide core heptose(II) kinase RfaY</fullName>
    </submittedName>
</protein>
<dbReference type="GO" id="GO:0016301">
    <property type="term" value="F:kinase activity"/>
    <property type="evidence" value="ECO:0007669"/>
    <property type="project" value="UniProtKB-KW"/>
</dbReference>
<dbReference type="InterPro" id="IPR011009">
    <property type="entry name" value="Kinase-like_dom_sf"/>
</dbReference>
<evidence type="ECO:0000313" key="1">
    <source>
        <dbReference type="EMBL" id="NAG21112.1"/>
    </source>
</evidence>
<organism evidence="1 4">
    <name type="scientific">Escherichia coli</name>
    <dbReference type="NCBI Taxonomy" id="562"/>
    <lineage>
        <taxon>Bacteria</taxon>
        <taxon>Pseudomonadati</taxon>
        <taxon>Pseudomonadota</taxon>
        <taxon>Gammaproteobacteria</taxon>
        <taxon>Enterobacterales</taxon>
        <taxon>Enterobacteriaceae</taxon>
        <taxon>Escherichia</taxon>
    </lineage>
</organism>
<dbReference type="SUPFAM" id="SSF56112">
    <property type="entry name" value="Protein kinase-like (PK-like)"/>
    <property type="match status" value="1"/>
</dbReference>
<reference evidence="2 3" key="1">
    <citation type="submission" date="2018-06" db="EMBL/GenBank/DDBJ databases">
        <authorList>
            <consortium name="Pathogen Informatics"/>
            <person name="Doyle S."/>
        </authorList>
    </citation>
    <scope>NUCLEOTIDE SEQUENCE [LARGE SCALE GENOMIC DNA]</scope>
    <source>
        <strain evidence="2 3">VREC0535</strain>
    </source>
</reference>
<sequence>MIYNKTINGLKVFIKDNDPFYEQVLNDFLTCRVKTLKVFRSIDDTKVILIDTARGPLVLKVYAPKHKMIERFLKSCIKKDYYENLIYQTDRVRGEGIQSINDYFLLAERKTLNFAHYYIMLIEYIEGVGLNEYLEISEELKDQLSESIKELHQHGMVSGDPHKGNFIVSEKGLRLIDLSGKKTTAVLKAKDRIDLERHYNIKNELKDFGYTYLIFKKKIKKAIRDVKVKLGLKSK</sequence>
<accession>A0A0C2AQM0</accession>
<dbReference type="Proteomes" id="UP000475070">
    <property type="component" value="Unassembled WGS sequence"/>
</dbReference>
<keyword evidence="1" id="KW-0418">Kinase</keyword>
<dbReference type="Pfam" id="PF06176">
    <property type="entry name" value="WaaY"/>
    <property type="match status" value="1"/>
</dbReference>
<dbReference type="EMBL" id="WXKQ01000015">
    <property type="protein sequence ID" value="NAG21112.1"/>
    <property type="molecule type" value="Genomic_DNA"/>
</dbReference>
<dbReference type="InterPro" id="IPR009330">
    <property type="entry name" value="LipoPS_heptP_kinase"/>
</dbReference>
<dbReference type="RefSeq" id="WP_000639943.1">
    <property type="nucleotide sequence ID" value="NZ_AP024582.1"/>
</dbReference>